<protein>
    <recommendedName>
        <fullName evidence="6">RING-type domain-containing protein</fullName>
    </recommendedName>
</protein>
<dbReference type="Gene3D" id="3.30.40.10">
    <property type="entry name" value="Zinc/RING finger domain, C3HC4 (zinc finger)"/>
    <property type="match status" value="1"/>
</dbReference>
<dbReference type="InterPro" id="IPR052667">
    <property type="entry name" value="E3_ubiquitin-ligase_RING"/>
</dbReference>
<evidence type="ECO:0000256" key="4">
    <source>
        <dbReference type="PROSITE-ProRule" id="PRU00175"/>
    </source>
</evidence>
<keyword evidence="5" id="KW-0472">Membrane</keyword>
<evidence type="ECO:0000256" key="1">
    <source>
        <dbReference type="ARBA" id="ARBA00022723"/>
    </source>
</evidence>
<keyword evidence="5" id="KW-1133">Transmembrane helix</keyword>
<feature type="transmembrane region" description="Helical" evidence="5">
    <location>
        <begin position="15"/>
        <end position="36"/>
    </location>
</feature>
<evidence type="ECO:0000259" key="6">
    <source>
        <dbReference type="PROSITE" id="PS50089"/>
    </source>
</evidence>
<dbReference type="Pfam" id="PF13445">
    <property type="entry name" value="zf-RING_UBOX"/>
    <property type="match status" value="1"/>
</dbReference>
<dbReference type="PROSITE" id="PS50089">
    <property type="entry name" value="ZF_RING_2"/>
    <property type="match status" value="1"/>
</dbReference>
<keyword evidence="1" id="KW-0479">Metal-binding</keyword>
<dbReference type="PROSITE" id="PS00518">
    <property type="entry name" value="ZF_RING_1"/>
    <property type="match status" value="1"/>
</dbReference>
<gene>
    <name evidence="7" type="ORF">CAEBREN_23935</name>
</gene>
<feature type="transmembrane region" description="Helical" evidence="5">
    <location>
        <begin position="113"/>
        <end position="134"/>
    </location>
</feature>
<dbReference type="PANTHER" id="PTHR47156:SF9">
    <property type="entry name" value="PROTEIN CBG26870"/>
    <property type="match status" value="1"/>
</dbReference>
<dbReference type="SMART" id="SM00184">
    <property type="entry name" value="RING"/>
    <property type="match status" value="1"/>
</dbReference>
<feature type="domain" description="RING-type" evidence="6">
    <location>
        <begin position="250"/>
        <end position="295"/>
    </location>
</feature>
<evidence type="ECO:0000313" key="7">
    <source>
        <dbReference type="EMBL" id="EGT55076.1"/>
    </source>
</evidence>
<feature type="transmembrane region" description="Helical" evidence="5">
    <location>
        <begin position="87"/>
        <end position="107"/>
    </location>
</feature>
<dbReference type="STRING" id="135651.G0N7Z7"/>
<accession>G0N7Z7</accession>
<dbReference type="InterPro" id="IPR017907">
    <property type="entry name" value="Znf_RING_CS"/>
</dbReference>
<proteinExistence type="predicted"/>
<name>G0N7Z7_CAEBE</name>
<evidence type="ECO:0000256" key="5">
    <source>
        <dbReference type="SAM" id="Phobius"/>
    </source>
</evidence>
<dbReference type="eggNOG" id="KOG4185">
    <property type="taxonomic scope" value="Eukaryota"/>
</dbReference>
<keyword evidence="8" id="KW-1185">Reference proteome</keyword>
<dbReference type="AlphaFoldDB" id="G0N7Z7"/>
<dbReference type="GO" id="GO:0008270">
    <property type="term" value="F:zinc ion binding"/>
    <property type="evidence" value="ECO:0007669"/>
    <property type="project" value="UniProtKB-KW"/>
</dbReference>
<keyword evidence="2 4" id="KW-0863">Zinc-finger</keyword>
<dbReference type="InParanoid" id="G0N7Z7"/>
<evidence type="ECO:0000256" key="2">
    <source>
        <dbReference type="ARBA" id="ARBA00022771"/>
    </source>
</evidence>
<dbReference type="InterPro" id="IPR013083">
    <property type="entry name" value="Znf_RING/FYVE/PHD"/>
</dbReference>
<feature type="transmembrane region" description="Helical" evidence="5">
    <location>
        <begin position="154"/>
        <end position="172"/>
    </location>
</feature>
<evidence type="ECO:0000256" key="3">
    <source>
        <dbReference type="ARBA" id="ARBA00022833"/>
    </source>
</evidence>
<sequence length="316" mass="35924">MAMIIQGGKPQKNKYVIVFQQIMNLLTTLILYAAAWSDICNYPGSQLMMWYTGIVFGCVSIIVVFSKLFSMACYDGLTKQEICRKDLLIGYGGISICGYISLILALAVGKHPLLITTYFICNLLPAFFIPLFILPHLKLYQVKHTPRDPFFHRFYFILTHVTIFLTCLLFVYKFGSRTYHRTVFTVITLNFFYFMCANAEFLVVLTNGVWLRGDPPIVKFCPAKPKKMITVQYDTLKIHMVQQESSSSECGICLNDYDSSVVPRVLVGCGHTICEGCIEKLKKNFSNKVSCPFCRRATELPDGDPKKLPENQSEII</sequence>
<evidence type="ECO:0000313" key="8">
    <source>
        <dbReference type="Proteomes" id="UP000008068"/>
    </source>
</evidence>
<organism evidence="8">
    <name type="scientific">Caenorhabditis brenneri</name>
    <name type="common">Nematode worm</name>
    <dbReference type="NCBI Taxonomy" id="135651"/>
    <lineage>
        <taxon>Eukaryota</taxon>
        <taxon>Metazoa</taxon>
        <taxon>Ecdysozoa</taxon>
        <taxon>Nematoda</taxon>
        <taxon>Chromadorea</taxon>
        <taxon>Rhabditida</taxon>
        <taxon>Rhabditina</taxon>
        <taxon>Rhabditomorpha</taxon>
        <taxon>Rhabditoidea</taxon>
        <taxon>Rhabditidae</taxon>
        <taxon>Peloderinae</taxon>
        <taxon>Caenorhabditis</taxon>
    </lineage>
</organism>
<dbReference type="InterPro" id="IPR001841">
    <property type="entry name" value="Znf_RING"/>
</dbReference>
<dbReference type="Proteomes" id="UP000008068">
    <property type="component" value="Unassembled WGS sequence"/>
</dbReference>
<feature type="transmembrane region" description="Helical" evidence="5">
    <location>
        <begin position="192"/>
        <end position="211"/>
    </location>
</feature>
<reference evidence="8" key="1">
    <citation type="submission" date="2011-07" db="EMBL/GenBank/DDBJ databases">
        <authorList>
            <consortium name="Caenorhabditis brenneri Sequencing and Analysis Consortium"/>
            <person name="Wilson R.K."/>
        </authorList>
    </citation>
    <scope>NUCLEOTIDE SEQUENCE [LARGE SCALE GENOMIC DNA]</scope>
    <source>
        <strain evidence="8">PB2801</strain>
    </source>
</reference>
<keyword evidence="5" id="KW-0812">Transmembrane</keyword>
<feature type="transmembrane region" description="Helical" evidence="5">
    <location>
        <begin position="48"/>
        <end position="66"/>
    </location>
</feature>
<keyword evidence="3" id="KW-0862">Zinc</keyword>
<dbReference type="EMBL" id="GL379849">
    <property type="protein sequence ID" value="EGT55076.1"/>
    <property type="molecule type" value="Genomic_DNA"/>
</dbReference>
<dbReference type="HOGENOM" id="CLU_051246_1_0_1"/>
<dbReference type="FunCoup" id="G0N7Z7">
    <property type="interactions" value="8"/>
</dbReference>
<dbReference type="PANTHER" id="PTHR47156">
    <property type="entry name" value="PROTEIN CBG20824"/>
    <property type="match status" value="1"/>
</dbReference>
<dbReference type="SUPFAM" id="SSF57850">
    <property type="entry name" value="RING/U-box"/>
    <property type="match status" value="1"/>
</dbReference>
<dbReference type="OrthoDB" id="5874122at2759"/>
<dbReference type="InterPro" id="IPR027370">
    <property type="entry name" value="Znf-RING_euk"/>
</dbReference>